<name>A0A9P8PFP7_9ASCO</name>
<dbReference type="InterPro" id="IPR036477">
    <property type="entry name" value="Formyl_transf_N_sf"/>
</dbReference>
<comment type="catalytic activity">
    <reaction evidence="9">
        <text>N(1)-(5-phospho-beta-D-ribosyl)glycinamide + (6R)-10-formyltetrahydrofolate = N(2)-formyl-N(1)-(5-phospho-beta-D-ribosyl)glycinamide + (6S)-5,6,7,8-tetrahydrofolate + H(+)</text>
        <dbReference type="Rhea" id="RHEA:15053"/>
        <dbReference type="ChEBI" id="CHEBI:15378"/>
        <dbReference type="ChEBI" id="CHEBI:57453"/>
        <dbReference type="ChEBI" id="CHEBI:143788"/>
        <dbReference type="ChEBI" id="CHEBI:147286"/>
        <dbReference type="ChEBI" id="CHEBI:195366"/>
        <dbReference type="EC" id="2.1.2.2"/>
    </reaction>
</comment>
<dbReference type="Pfam" id="PF00551">
    <property type="entry name" value="Formyl_trans_N"/>
    <property type="match status" value="1"/>
</dbReference>
<evidence type="ECO:0000256" key="4">
    <source>
        <dbReference type="ARBA" id="ARBA00022679"/>
    </source>
</evidence>
<dbReference type="PANTHER" id="PTHR43369">
    <property type="entry name" value="PHOSPHORIBOSYLGLYCINAMIDE FORMYLTRANSFERASE"/>
    <property type="match status" value="1"/>
</dbReference>
<evidence type="ECO:0000256" key="8">
    <source>
        <dbReference type="ARBA" id="ARBA00041682"/>
    </source>
</evidence>
<evidence type="ECO:0000256" key="5">
    <source>
        <dbReference type="ARBA" id="ARBA00022755"/>
    </source>
</evidence>
<accession>A0A9P8PFP7</accession>
<reference evidence="11" key="1">
    <citation type="journal article" date="2021" name="Open Biol.">
        <title>Shared evolutionary footprints suggest mitochondrial oxidative damage underlies multiple complex I losses in fungi.</title>
        <authorList>
            <person name="Schikora-Tamarit M.A."/>
            <person name="Marcet-Houben M."/>
            <person name="Nosek J."/>
            <person name="Gabaldon T."/>
        </authorList>
    </citation>
    <scope>NUCLEOTIDE SEQUENCE</scope>
    <source>
        <strain evidence="11">CBS6075</strain>
    </source>
</reference>
<organism evidence="11 12">
    <name type="scientific">Ogataea philodendri</name>
    <dbReference type="NCBI Taxonomy" id="1378263"/>
    <lineage>
        <taxon>Eukaryota</taxon>
        <taxon>Fungi</taxon>
        <taxon>Dikarya</taxon>
        <taxon>Ascomycota</taxon>
        <taxon>Saccharomycotina</taxon>
        <taxon>Pichiomycetes</taxon>
        <taxon>Pichiales</taxon>
        <taxon>Pichiaceae</taxon>
        <taxon>Ogataea</taxon>
    </lineage>
</organism>
<evidence type="ECO:0000256" key="2">
    <source>
        <dbReference type="ARBA" id="ARBA00012254"/>
    </source>
</evidence>
<comment type="pathway">
    <text evidence="1">Purine metabolism; IMP biosynthesis via de novo pathway; N(2)-formyl-N(1)-(5-phospho-D-ribosyl)glycinamide from N(1)-(5-phospho-D-ribosyl)glycinamide (10-formyl THF route): step 1/1.</text>
</comment>
<comment type="caution">
    <text evidence="11">The sequence shown here is derived from an EMBL/GenBank/DDBJ whole genome shotgun (WGS) entry which is preliminary data.</text>
</comment>
<dbReference type="AlphaFoldDB" id="A0A9P8PFP7"/>
<keyword evidence="4" id="KW-0808">Transferase</keyword>
<keyword evidence="12" id="KW-1185">Reference proteome</keyword>
<dbReference type="GO" id="GO:0006189">
    <property type="term" value="P:'de novo' IMP biosynthetic process"/>
    <property type="evidence" value="ECO:0007669"/>
    <property type="project" value="InterPro"/>
</dbReference>
<dbReference type="Proteomes" id="UP000769157">
    <property type="component" value="Unassembled WGS sequence"/>
</dbReference>
<keyword evidence="5" id="KW-0658">Purine biosynthesis</keyword>
<dbReference type="Gene3D" id="3.40.50.170">
    <property type="entry name" value="Formyl transferase, N-terminal domain"/>
    <property type="match status" value="1"/>
</dbReference>
<dbReference type="RefSeq" id="XP_046064210.1">
    <property type="nucleotide sequence ID" value="XM_046202048.1"/>
</dbReference>
<evidence type="ECO:0000313" key="11">
    <source>
        <dbReference type="EMBL" id="KAH3670785.1"/>
    </source>
</evidence>
<dbReference type="CDD" id="cd08645">
    <property type="entry name" value="FMT_core_GART"/>
    <property type="match status" value="1"/>
</dbReference>
<dbReference type="EC" id="2.1.2.2" evidence="2"/>
<dbReference type="InterPro" id="IPR001555">
    <property type="entry name" value="GART_AS"/>
</dbReference>
<dbReference type="GeneID" id="70233269"/>
<evidence type="ECO:0000256" key="9">
    <source>
        <dbReference type="ARBA" id="ARBA00047664"/>
    </source>
</evidence>
<evidence type="ECO:0000313" key="12">
    <source>
        <dbReference type="Proteomes" id="UP000769157"/>
    </source>
</evidence>
<evidence type="ECO:0000256" key="1">
    <source>
        <dbReference type="ARBA" id="ARBA00005054"/>
    </source>
</evidence>
<dbReference type="PROSITE" id="PS00373">
    <property type="entry name" value="GART"/>
    <property type="match status" value="1"/>
</dbReference>
<sequence length="214" mass="23430">MSPSILVLISGSGSNLQALIDACASGRIAGKITHVISSSSNAYGLERAAKASIATTTHELKTYYKGIPKEEKKLRLEARAEFNKDLVKLILESIKPDMIVCAGWMLILSSDFLKPLNDASIPIINLHPALPNQFEGTCAIERSWQAGQDGLVQKGGCMIHYVIEEVDKGNPLVVREIEVIKGEPLDKWEERIHALEHEAIVEGTIKVVNQLNGH</sequence>
<evidence type="ECO:0000256" key="6">
    <source>
        <dbReference type="ARBA" id="ARBA00038440"/>
    </source>
</evidence>
<reference evidence="11" key="2">
    <citation type="submission" date="2021-01" db="EMBL/GenBank/DDBJ databases">
        <authorList>
            <person name="Schikora-Tamarit M.A."/>
        </authorList>
    </citation>
    <scope>NUCLEOTIDE SEQUENCE</scope>
    <source>
        <strain evidence="11">CBS6075</strain>
    </source>
</reference>
<evidence type="ECO:0000256" key="3">
    <source>
        <dbReference type="ARBA" id="ARBA00022076"/>
    </source>
</evidence>
<dbReference type="NCBIfam" id="TIGR00639">
    <property type="entry name" value="PurN"/>
    <property type="match status" value="1"/>
</dbReference>
<protein>
    <recommendedName>
        <fullName evidence="3">Phosphoribosylglycinamide formyltransferase</fullName>
        <ecNumber evidence="2">2.1.2.2</ecNumber>
    </recommendedName>
    <alternativeName>
        <fullName evidence="8">5'-phosphoribosylglycinamide transformylase</fullName>
    </alternativeName>
    <alternativeName>
        <fullName evidence="7">GAR transformylase</fullName>
    </alternativeName>
</protein>
<evidence type="ECO:0000256" key="7">
    <source>
        <dbReference type="ARBA" id="ARBA00041324"/>
    </source>
</evidence>
<dbReference type="SUPFAM" id="SSF53328">
    <property type="entry name" value="Formyltransferase"/>
    <property type="match status" value="1"/>
</dbReference>
<dbReference type="GO" id="GO:0004644">
    <property type="term" value="F:phosphoribosylglycinamide formyltransferase activity"/>
    <property type="evidence" value="ECO:0007669"/>
    <property type="project" value="UniProtKB-EC"/>
</dbReference>
<feature type="domain" description="Formyl transferase N-terminal" evidence="10">
    <location>
        <begin position="5"/>
        <end position="202"/>
    </location>
</feature>
<dbReference type="FunFam" id="3.40.50.170:FF:000009">
    <property type="entry name" value="Phosphoribosylglycinamide formyltransferase (Eurofung)"/>
    <property type="match status" value="1"/>
</dbReference>
<proteinExistence type="inferred from homology"/>
<dbReference type="InterPro" id="IPR002376">
    <property type="entry name" value="Formyl_transf_N"/>
</dbReference>
<dbReference type="EMBL" id="JAEUBE010000087">
    <property type="protein sequence ID" value="KAH3670785.1"/>
    <property type="molecule type" value="Genomic_DNA"/>
</dbReference>
<dbReference type="InterPro" id="IPR004607">
    <property type="entry name" value="GART"/>
</dbReference>
<dbReference type="OrthoDB" id="5575075at2759"/>
<evidence type="ECO:0000259" key="10">
    <source>
        <dbReference type="Pfam" id="PF00551"/>
    </source>
</evidence>
<dbReference type="GO" id="GO:0005737">
    <property type="term" value="C:cytoplasm"/>
    <property type="evidence" value="ECO:0007669"/>
    <property type="project" value="TreeGrafter"/>
</dbReference>
<comment type="similarity">
    <text evidence="6">Belongs to the GART family.</text>
</comment>
<dbReference type="PANTHER" id="PTHR43369:SF2">
    <property type="entry name" value="PHOSPHORIBOSYLGLYCINAMIDE FORMYLTRANSFERASE"/>
    <property type="match status" value="1"/>
</dbReference>
<gene>
    <name evidence="11" type="ORF">OGAPHI_001301</name>
</gene>